<dbReference type="EMBL" id="CP023067">
    <property type="protein sequence ID" value="ASY63609.1"/>
    <property type="molecule type" value="Genomic_DNA"/>
</dbReference>
<evidence type="ECO:0000313" key="1">
    <source>
        <dbReference type="EMBL" id="ASY63609.1"/>
    </source>
</evidence>
<dbReference type="InterPro" id="IPR056209">
    <property type="entry name" value="SU10_adaptor"/>
</dbReference>
<dbReference type="eggNOG" id="ENOG50301QR">
    <property type="taxonomic scope" value="Bacteria"/>
</dbReference>
<organism evidence="1 2">
    <name type="scientific">Sinorhizobium sojae CCBAU 05684</name>
    <dbReference type="NCBI Taxonomy" id="716928"/>
    <lineage>
        <taxon>Bacteria</taxon>
        <taxon>Pseudomonadati</taxon>
        <taxon>Pseudomonadota</taxon>
        <taxon>Alphaproteobacteria</taxon>
        <taxon>Hyphomicrobiales</taxon>
        <taxon>Rhizobiaceae</taxon>
        <taxon>Sinorhizobium/Ensifer group</taxon>
        <taxon>Sinorhizobium</taxon>
    </lineage>
</organism>
<dbReference type="STRING" id="716928.GCA_000261485_00303"/>
<dbReference type="KEGG" id="esj:SJ05684_c21680"/>
<name>A0A249PEC7_9HYPH</name>
<dbReference type="Proteomes" id="UP000217211">
    <property type="component" value="Chromosome"/>
</dbReference>
<proteinExistence type="predicted"/>
<evidence type="ECO:0000313" key="2">
    <source>
        <dbReference type="Proteomes" id="UP000217211"/>
    </source>
</evidence>
<dbReference type="RefSeq" id="WP_244426582.1">
    <property type="nucleotide sequence ID" value="NZ_AJQT01000008.1"/>
</dbReference>
<dbReference type="Pfam" id="PF24175">
    <property type="entry name" value="SU10_adaptor"/>
    <property type="match status" value="1"/>
</dbReference>
<reference evidence="1 2" key="1">
    <citation type="submission" date="2017-08" db="EMBL/GenBank/DDBJ databases">
        <title>Multipartite genome sequences of Sinorhizobium species nodulating soybeans.</title>
        <authorList>
            <person name="Tian C.F."/>
        </authorList>
    </citation>
    <scope>NUCLEOTIDE SEQUENCE [LARGE SCALE GENOMIC DNA]</scope>
    <source>
        <strain evidence="1 2">CCBAU 05684</strain>
    </source>
</reference>
<keyword evidence="2" id="KW-1185">Reference proteome</keyword>
<gene>
    <name evidence="1" type="ORF">SJ05684_c21680</name>
</gene>
<accession>A0A249PEC7</accession>
<protein>
    <submittedName>
        <fullName evidence="1">Uncharacterized protein</fullName>
    </submittedName>
</protein>
<dbReference type="AlphaFoldDB" id="A0A249PEC7"/>
<sequence length="192" mass="21680">MTYDELLETVESYTIRDDIPVTTMIRLAEATLRPIAKHYLAEKTATLTVTDDIADLPSDFLEMRAITGASGNIYKPISPSNADVQDGQVGYYRIGDSLSFVPSTSGEVDAEVTLAYWHSFPALSDVQSNWLFDRFPNIYLRAILKESFRWLKDPEGVAIEDAALKEELSILAEDDRRGRQTGPIIWESRTWQ</sequence>